<dbReference type="AlphaFoldDB" id="A0A6G9Z9Y7"/>
<dbReference type="RefSeq" id="WP_167489618.1">
    <property type="nucleotide sequence ID" value="NZ_CP046173.1"/>
</dbReference>
<name>A0A6G9Z9Y7_9NOCA</name>
<dbReference type="Gene3D" id="3.20.20.140">
    <property type="entry name" value="Metal-dependent hydrolases"/>
    <property type="match status" value="1"/>
</dbReference>
<dbReference type="Proteomes" id="UP000500953">
    <property type="component" value="Chromosome"/>
</dbReference>
<dbReference type="Pfam" id="PF01979">
    <property type="entry name" value="Amidohydro_1"/>
    <property type="match status" value="1"/>
</dbReference>
<feature type="domain" description="Amidohydrolase-related" evidence="1">
    <location>
        <begin position="44"/>
        <end position="144"/>
    </location>
</feature>
<keyword evidence="2" id="KW-0378">Hydrolase</keyword>
<proteinExistence type="predicted"/>
<dbReference type="InterPro" id="IPR051781">
    <property type="entry name" value="Metallo-dep_Hydrolase"/>
</dbReference>
<dbReference type="PANTHER" id="PTHR43135:SF3">
    <property type="entry name" value="ALPHA-D-RIBOSE 1-METHYLPHOSPHONATE 5-TRIPHOSPHATE DIPHOSPHATASE"/>
    <property type="match status" value="1"/>
</dbReference>
<reference evidence="2 3" key="1">
    <citation type="journal article" date="2019" name="ACS Chem. Biol.">
        <title>Identification and Mobilization of a Cryptic Antibiotic Biosynthesis Gene Locus from a Human-Pathogenic Nocardia Isolate.</title>
        <authorList>
            <person name="Herisse M."/>
            <person name="Ishida K."/>
            <person name="Porter J.L."/>
            <person name="Howden B."/>
            <person name="Hertweck C."/>
            <person name="Stinear T.P."/>
            <person name="Pidot S.J."/>
        </authorList>
    </citation>
    <scope>NUCLEOTIDE SEQUENCE [LARGE SCALE GENOMIC DNA]</scope>
    <source>
        <strain evidence="2 3">AUSMDU00012715</strain>
    </source>
</reference>
<dbReference type="Gene3D" id="2.30.40.10">
    <property type="entry name" value="Urease, subunit C, domain 1"/>
    <property type="match status" value="1"/>
</dbReference>
<protein>
    <submittedName>
        <fullName evidence="2">Amidohydrolase family protein</fullName>
    </submittedName>
</protein>
<organism evidence="2 3">
    <name type="scientific">Nocardia terpenica</name>
    <dbReference type="NCBI Taxonomy" id="455432"/>
    <lineage>
        <taxon>Bacteria</taxon>
        <taxon>Bacillati</taxon>
        <taxon>Actinomycetota</taxon>
        <taxon>Actinomycetes</taxon>
        <taxon>Mycobacteriales</taxon>
        <taxon>Nocardiaceae</taxon>
        <taxon>Nocardia</taxon>
    </lineage>
</organism>
<dbReference type="InterPro" id="IPR006680">
    <property type="entry name" value="Amidohydro-rel"/>
</dbReference>
<gene>
    <name evidence="2" type="ORF">F6W96_31385</name>
</gene>
<dbReference type="InterPro" id="IPR011059">
    <property type="entry name" value="Metal-dep_hydrolase_composite"/>
</dbReference>
<evidence type="ECO:0000259" key="1">
    <source>
        <dbReference type="Pfam" id="PF01979"/>
    </source>
</evidence>
<evidence type="ECO:0000313" key="3">
    <source>
        <dbReference type="Proteomes" id="UP000500953"/>
    </source>
</evidence>
<accession>A0A6G9Z9Y7</accession>
<dbReference type="GO" id="GO:0016810">
    <property type="term" value="F:hydrolase activity, acting on carbon-nitrogen (but not peptide) bonds"/>
    <property type="evidence" value="ECO:0007669"/>
    <property type="project" value="InterPro"/>
</dbReference>
<evidence type="ECO:0000313" key="2">
    <source>
        <dbReference type="EMBL" id="QIS22177.1"/>
    </source>
</evidence>
<dbReference type="PANTHER" id="PTHR43135">
    <property type="entry name" value="ALPHA-D-RIBOSE 1-METHYLPHOSPHONATE 5-TRIPHOSPHATE DIPHOSPHATASE"/>
    <property type="match status" value="1"/>
</dbReference>
<dbReference type="InterPro" id="IPR032466">
    <property type="entry name" value="Metal_Hydrolase"/>
</dbReference>
<dbReference type="SUPFAM" id="SSF51556">
    <property type="entry name" value="Metallo-dependent hydrolases"/>
    <property type="match status" value="1"/>
</dbReference>
<dbReference type="EMBL" id="CP046173">
    <property type="protein sequence ID" value="QIS22177.1"/>
    <property type="molecule type" value="Genomic_DNA"/>
</dbReference>
<dbReference type="SUPFAM" id="SSF51338">
    <property type="entry name" value="Composite domain of metallo-dependent hydrolases"/>
    <property type="match status" value="1"/>
</dbReference>
<sequence>MVPGGFDLGHGVVREILDRRILVCPTVNHHARAATGRLPWPVRREQLRVMLAAGVEIVPGSDAGIPHTSHRMYPRPLDFYTDLGLTPADVVGLATRRAAEALHCGHVTGTLTAGRSADLIAVHGDPIQDLHTLTTPILVMAAGHLRHLHATPHAEEDIHP</sequence>